<evidence type="ECO:0000313" key="1">
    <source>
        <dbReference type="EMBL" id="NBI33857.1"/>
    </source>
</evidence>
<comment type="caution">
    <text evidence="1">The sequence shown here is derived from an EMBL/GenBank/DDBJ whole genome shotgun (WGS) entry which is preliminary data.</text>
</comment>
<dbReference type="EMBL" id="QWKH01000008">
    <property type="protein sequence ID" value="NBI33857.1"/>
    <property type="molecule type" value="Genomic_DNA"/>
</dbReference>
<accession>A0A7C9JR31</accession>
<organism evidence="1">
    <name type="scientific">Muribaculaceae bacterium Z82</name>
    <dbReference type="NCBI Taxonomy" id="2304548"/>
    <lineage>
        <taxon>Bacteria</taxon>
        <taxon>Pseudomonadati</taxon>
        <taxon>Bacteroidota</taxon>
        <taxon>Bacteroidia</taxon>
        <taxon>Bacteroidales</taxon>
        <taxon>Muribaculaceae</taxon>
    </lineage>
</organism>
<reference evidence="1" key="1">
    <citation type="submission" date="2018-08" db="EMBL/GenBank/DDBJ databases">
        <title>Murine metabolic-syndrome-specific gut microbial biobank.</title>
        <authorList>
            <person name="Liu C."/>
        </authorList>
    </citation>
    <scope>NUCLEOTIDE SEQUENCE [LARGE SCALE GENOMIC DNA]</scope>
    <source>
        <strain evidence="1">Z82</strain>
    </source>
</reference>
<proteinExistence type="predicted"/>
<sequence length="106" mass="11864">MREGSAPNFCPPVEEGMLISLQDERGERVELEFLGLVLHGERRYGFFFPVSDEAPALSSGEVVCLEVTELDEDGQPAAFELVDDAAIAEEVYADFRQATRDLYDFE</sequence>
<protein>
    <submittedName>
        <fullName evidence="1">DUF1292 domain-containing protein</fullName>
    </submittedName>
</protein>
<name>A0A7C9JR31_9BACT</name>
<gene>
    <name evidence="1" type="ORF">D1639_02155</name>
</gene>
<dbReference type="AlphaFoldDB" id="A0A7C9JR31"/>